<keyword evidence="6" id="KW-0547">Nucleotide-binding</keyword>
<dbReference type="Gene3D" id="3.40.50.800">
    <property type="entry name" value="Anticodon-binding domain"/>
    <property type="match status" value="1"/>
</dbReference>
<evidence type="ECO:0000256" key="6">
    <source>
        <dbReference type="ARBA" id="ARBA00022741"/>
    </source>
</evidence>
<proteinExistence type="inferred from homology"/>
<feature type="binding site" evidence="14">
    <location>
        <begin position="100"/>
        <end position="102"/>
    </location>
    <ligand>
        <name>L-histidine</name>
        <dbReference type="ChEBI" id="CHEBI:57595"/>
    </ligand>
</feature>
<dbReference type="InterPro" id="IPR045864">
    <property type="entry name" value="aa-tRNA-synth_II/BPL/LPL"/>
</dbReference>
<feature type="domain" description="Aminoacyl-transfer RNA synthetases class-II family profile" evidence="16">
    <location>
        <begin position="31"/>
        <end position="380"/>
    </location>
</feature>
<evidence type="ECO:0000256" key="8">
    <source>
        <dbReference type="ARBA" id="ARBA00022917"/>
    </source>
</evidence>
<dbReference type="PROSITE" id="PS50862">
    <property type="entry name" value="AA_TRNA_LIGASE_II"/>
    <property type="match status" value="1"/>
</dbReference>
<keyword evidence="18" id="KW-1185">Reference proteome</keyword>
<evidence type="ECO:0000256" key="14">
    <source>
        <dbReference type="PIRSR" id="PIRSR001549-1"/>
    </source>
</evidence>
<evidence type="ECO:0000256" key="10">
    <source>
        <dbReference type="ARBA" id="ARBA00030619"/>
    </source>
</evidence>
<dbReference type="GO" id="GO:0004821">
    <property type="term" value="F:histidine-tRNA ligase activity"/>
    <property type="evidence" value="ECO:0007669"/>
    <property type="project" value="UniProtKB-EC"/>
</dbReference>
<evidence type="ECO:0000256" key="3">
    <source>
        <dbReference type="ARBA" id="ARBA00012815"/>
    </source>
</evidence>
<dbReference type="CDD" id="cd00773">
    <property type="entry name" value="HisRS-like_core"/>
    <property type="match status" value="1"/>
</dbReference>
<evidence type="ECO:0000256" key="2">
    <source>
        <dbReference type="ARBA" id="ARBA00008226"/>
    </source>
</evidence>
<evidence type="ECO:0000256" key="1">
    <source>
        <dbReference type="ARBA" id="ARBA00004496"/>
    </source>
</evidence>
<comment type="function">
    <text evidence="12">Catalyzes the aminoacylation of histidyl-tRNA in both the cytoplasm and the mitochondrion.</text>
</comment>
<evidence type="ECO:0000256" key="15">
    <source>
        <dbReference type="SAM" id="MobiDB-lite"/>
    </source>
</evidence>
<evidence type="ECO:0000256" key="13">
    <source>
        <dbReference type="ARBA" id="ARBA00067413"/>
    </source>
</evidence>
<evidence type="ECO:0000256" key="5">
    <source>
        <dbReference type="ARBA" id="ARBA00022598"/>
    </source>
</evidence>
<comment type="catalytic activity">
    <reaction evidence="11">
        <text>tRNA(His) + L-histidine + ATP = L-histidyl-tRNA(His) + AMP + diphosphate + H(+)</text>
        <dbReference type="Rhea" id="RHEA:17313"/>
        <dbReference type="Rhea" id="RHEA-COMP:9665"/>
        <dbReference type="Rhea" id="RHEA-COMP:9689"/>
        <dbReference type="ChEBI" id="CHEBI:15378"/>
        <dbReference type="ChEBI" id="CHEBI:30616"/>
        <dbReference type="ChEBI" id="CHEBI:33019"/>
        <dbReference type="ChEBI" id="CHEBI:57595"/>
        <dbReference type="ChEBI" id="CHEBI:78442"/>
        <dbReference type="ChEBI" id="CHEBI:78527"/>
        <dbReference type="ChEBI" id="CHEBI:456215"/>
        <dbReference type="EC" id="6.1.1.21"/>
    </reaction>
</comment>
<dbReference type="PANTHER" id="PTHR11476">
    <property type="entry name" value="HISTIDYL-TRNA SYNTHETASE"/>
    <property type="match status" value="1"/>
</dbReference>
<name>A0AAD9I913_9PEZI</name>
<dbReference type="InterPro" id="IPR041715">
    <property type="entry name" value="HisRS-like_core"/>
</dbReference>
<evidence type="ECO:0000259" key="16">
    <source>
        <dbReference type="PROSITE" id="PS50862"/>
    </source>
</evidence>
<evidence type="ECO:0000313" key="18">
    <source>
        <dbReference type="Proteomes" id="UP001217918"/>
    </source>
</evidence>
<feature type="region of interest" description="Disordered" evidence="15">
    <location>
        <begin position="1"/>
        <end position="30"/>
    </location>
</feature>
<keyword evidence="7" id="KW-0067">ATP-binding</keyword>
<dbReference type="Gene3D" id="3.30.930.10">
    <property type="entry name" value="Bira Bifunctional Protein, Domain 2"/>
    <property type="match status" value="1"/>
</dbReference>
<dbReference type="AlphaFoldDB" id="A0AAD9I913"/>
<dbReference type="Pfam" id="PF03129">
    <property type="entry name" value="HGTP_anticodon"/>
    <property type="match status" value="1"/>
</dbReference>
<dbReference type="GO" id="GO:0003723">
    <property type="term" value="F:RNA binding"/>
    <property type="evidence" value="ECO:0007669"/>
    <property type="project" value="TreeGrafter"/>
</dbReference>
<dbReference type="InterPro" id="IPR004154">
    <property type="entry name" value="Anticodon-bd"/>
</dbReference>
<feature type="binding site" evidence="14">
    <location>
        <position position="128"/>
    </location>
    <ligand>
        <name>L-histidine</name>
        <dbReference type="ChEBI" id="CHEBI:57595"/>
    </ligand>
</feature>
<evidence type="ECO:0000256" key="12">
    <source>
        <dbReference type="ARBA" id="ARBA00058343"/>
    </source>
</evidence>
<feature type="binding site" evidence="14">
    <location>
        <position position="297"/>
    </location>
    <ligand>
        <name>L-histidine</name>
        <dbReference type="ChEBI" id="CHEBI:57595"/>
    </ligand>
</feature>
<dbReference type="InterPro" id="IPR036621">
    <property type="entry name" value="Anticodon-bd_dom_sf"/>
</dbReference>
<feature type="binding site" evidence="14">
    <location>
        <position position="148"/>
    </location>
    <ligand>
        <name>L-histidine</name>
        <dbReference type="ChEBI" id="CHEBI:57595"/>
    </ligand>
</feature>
<dbReference type="Proteomes" id="UP001217918">
    <property type="component" value="Unassembled WGS sequence"/>
</dbReference>
<evidence type="ECO:0000256" key="9">
    <source>
        <dbReference type="ARBA" id="ARBA00023146"/>
    </source>
</evidence>
<dbReference type="GO" id="GO:0005524">
    <property type="term" value="F:ATP binding"/>
    <property type="evidence" value="ECO:0007669"/>
    <property type="project" value="UniProtKB-KW"/>
</dbReference>
<dbReference type="PIRSF" id="PIRSF001549">
    <property type="entry name" value="His-tRNA_synth"/>
    <property type="match status" value="1"/>
</dbReference>
<dbReference type="GO" id="GO:0005739">
    <property type="term" value="C:mitochondrion"/>
    <property type="evidence" value="ECO:0007669"/>
    <property type="project" value="UniProtKB-ARBA"/>
</dbReference>
<dbReference type="GO" id="GO:0006427">
    <property type="term" value="P:histidyl-tRNA aminoacylation"/>
    <property type="evidence" value="ECO:0007669"/>
    <property type="project" value="TreeGrafter"/>
</dbReference>
<dbReference type="FunFam" id="3.40.50.800:FF:000015">
    <property type="entry name" value="Histidyl-tRNA synthetase, mitochondrial"/>
    <property type="match status" value="1"/>
</dbReference>
<gene>
    <name evidence="17" type="ORF">P8C59_007716</name>
</gene>
<feature type="binding site" evidence="14">
    <location>
        <position position="144"/>
    </location>
    <ligand>
        <name>L-histidine</name>
        <dbReference type="ChEBI" id="CHEBI:57595"/>
    </ligand>
</feature>
<accession>A0AAD9I913</accession>
<dbReference type="SUPFAM" id="SSF52954">
    <property type="entry name" value="Class II aaRS ABD-related"/>
    <property type="match status" value="1"/>
</dbReference>
<dbReference type="EC" id="6.1.1.21" evidence="3"/>
<dbReference type="PANTHER" id="PTHR11476:SF7">
    <property type="entry name" value="HISTIDINE--TRNA LIGASE"/>
    <property type="match status" value="1"/>
</dbReference>
<dbReference type="SUPFAM" id="SSF55681">
    <property type="entry name" value="Class II aaRS and biotin synthetases"/>
    <property type="match status" value="1"/>
</dbReference>
<feature type="binding site" evidence="14">
    <location>
        <begin position="301"/>
        <end position="302"/>
    </location>
    <ligand>
        <name>L-histidine</name>
        <dbReference type="ChEBI" id="CHEBI:57595"/>
    </ligand>
</feature>
<dbReference type="GO" id="GO:0005829">
    <property type="term" value="C:cytosol"/>
    <property type="evidence" value="ECO:0007669"/>
    <property type="project" value="TreeGrafter"/>
</dbReference>
<evidence type="ECO:0000256" key="4">
    <source>
        <dbReference type="ARBA" id="ARBA00022490"/>
    </source>
</evidence>
<sequence>MAAPPSTEETPAQEGAKLRSRPAVQLKTPKGTRDLFGPSLLLREQIFQTMTDVFKRHGGMPLDTPVFELREILAGKYGEDSKLIYDLQDQGGEVCSLRYDLTVPFARWLAMNTNFQQVKRYHIAKVYRRDQPAIARGRYREFYQCDFDIAGQYDAMIPDGEILALVVEVLEALKLDITIKINHRKVLDGMFAVCGVPSDKTRPISSAVDKLDKLPWVEVKKEMVEEKGLPEDVADRIGEYVQHSGGLAQVVELLRADAKLQANADVKAGVDDMALLTTYTDALGVSDRISFDLSLARGLDYYTGVIYEVILTRPAQSKTAKDDEVHVGSIAAGGRYDGLVGMYGKKTIPCVGVSFGVDRMFGLLEARQAAAAGGRRRESPVDVYVMAAGGGKAFDGLLPERMRVARELWAAGIRADFQAKVKAKLLQQFKAAGDTPVGVILGQDELARGEVRLRLLNRGGNEGEARDEGRLVKRAELVSEITKMLAGAAPGV</sequence>
<keyword evidence="4" id="KW-0963">Cytoplasm</keyword>
<dbReference type="FunFam" id="3.30.930.10:FF:000021">
    <property type="entry name" value="Probable histidine--tRNA ligase, mitochondrial"/>
    <property type="match status" value="1"/>
</dbReference>
<evidence type="ECO:0000256" key="7">
    <source>
        <dbReference type="ARBA" id="ARBA00022840"/>
    </source>
</evidence>
<dbReference type="Pfam" id="PF13393">
    <property type="entry name" value="tRNA-synt_His"/>
    <property type="match status" value="1"/>
</dbReference>
<comment type="subcellular location">
    <subcellularLocation>
        <location evidence="1">Cytoplasm</location>
    </subcellularLocation>
</comment>
<keyword evidence="9" id="KW-0030">Aminoacyl-tRNA synthetase</keyword>
<evidence type="ECO:0000313" key="17">
    <source>
        <dbReference type="EMBL" id="KAK2073431.1"/>
    </source>
</evidence>
<dbReference type="GO" id="GO:0032543">
    <property type="term" value="P:mitochondrial translation"/>
    <property type="evidence" value="ECO:0007669"/>
    <property type="project" value="TreeGrafter"/>
</dbReference>
<reference evidence="17" key="1">
    <citation type="journal article" date="2023" name="Mol. Plant Microbe Interact.">
        <title>Elucidating the Obligate Nature and Biological Capacity of an Invasive Fungal Corn Pathogen.</title>
        <authorList>
            <person name="MacCready J.S."/>
            <person name="Roggenkamp E.M."/>
            <person name="Gdanetz K."/>
            <person name="Chilvers M.I."/>
        </authorList>
    </citation>
    <scope>NUCLEOTIDE SEQUENCE</scope>
    <source>
        <strain evidence="17">PM02</strain>
    </source>
</reference>
<keyword evidence="8" id="KW-0648">Protein biosynthesis</keyword>
<organism evidence="17 18">
    <name type="scientific">Phyllachora maydis</name>
    <dbReference type="NCBI Taxonomy" id="1825666"/>
    <lineage>
        <taxon>Eukaryota</taxon>
        <taxon>Fungi</taxon>
        <taxon>Dikarya</taxon>
        <taxon>Ascomycota</taxon>
        <taxon>Pezizomycotina</taxon>
        <taxon>Sordariomycetes</taxon>
        <taxon>Sordariomycetidae</taxon>
        <taxon>Phyllachorales</taxon>
        <taxon>Phyllachoraceae</taxon>
        <taxon>Phyllachora</taxon>
    </lineage>
</organism>
<protein>
    <recommendedName>
        <fullName evidence="13">Histidine--tRNA ligase, mitochondrial</fullName>
        <ecNumber evidence="3">6.1.1.21</ecNumber>
    </recommendedName>
    <alternativeName>
        <fullName evidence="10">Histidyl-tRNA synthetase</fullName>
    </alternativeName>
</protein>
<comment type="similarity">
    <text evidence="2">Belongs to the class-II aminoacyl-tRNA synthetase family.</text>
</comment>
<keyword evidence="5" id="KW-0436">Ligase</keyword>
<dbReference type="EMBL" id="JAQQPM010000007">
    <property type="protein sequence ID" value="KAK2073431.1"/>
    <property type="molecule type" value="Genomic_DNA"/>
</dbReference>
<comment type="caution">
    <text evidence="17">The sequence shown here is derived from an EMBL/GenBank/DDBJ whole genome shotgun (WGS) entry which is preliminary data.</text>
</comment>
<dbReference type="InterPro" id="IPR006195">
    <property type="entry name" value="aa-tRNA-synth_II"/>
</dbReference>
<dbReference type="InterPro" id="IPR004516">
    <property type="entry name" value="HisRS/HisZ"/>
</dbReference>
<evidence type="ECO:0000256" key="11">
    <source>
        <dbReference type="ARBA" id="ARBA00047639"/>
    </source>
</evidence>